<dbReference type="PROSITE" id="PS00336">
    <property type="entry name" value="BETA_LACTAMASE_C"/>
    <property type="match status" value="1"/>
</dbReference>
<dbReference type="Gene3D" id="3.40.710.10">
    <property type="entry name" value="DD-peptidase/beta-lactamase superfamily"/>
    <property type="match status" value="1"/>
</dbReference>
<dbReference type="EMBL" id="JAAXPJ010000019">
    <property type="protein sequence ID" value="NKZ15502.1"/>
    <property type="molecule type" value="Genomic_DNA"/>
</dbReference>
<comment type="caution">
    <text evidence="8">The sequence shown here is derived from an EMBL/GenBank/DDBJ whole genome shotgun (WGS) entry which is preliminary data.</text>
</comment>
<accession>A0A7X6RZQ9</accession>
<dbReference type="GO" id="GO:0008800">
    <property type="term" value="F:beta-lactamase activity"/>
    <property type="evidence" value="ECO:0007669"/>
    <property type="project" value="UniProtKB-UniRule"/>
</dbReference>
<organism evidence="8 9">
    <name type="scientific">Mycolicibacterium septicum DSM 44393</name>
    <dbReference type="NCBI Taxonomy" id="1341646"/>
    <lineage>
        <taxon>Bacteria</taxon>
        <taxon>Bacillati</taxon>
        <taxon>Actinomycetota</taxon>
        <taxon>Actinomycetes</taxon>
        <taxon>Mycobacteriales</taxon>
        <taxon>Mycobacteriaceae</taxon>
        <taxon>Mycolicibacterium</taxon>
    </lineage>
</organism>
<evidence type="ECO:0000313" key="8">
    <source>
        <dbReference type="EMBL" id="NKZ15502.1"/>
    </source>
</evidence>
<evidence type="ECO:0000256" key="1">
    <source>
        <dbReference type="ARBA" id="ARBA00001526"/>
    </source>
</evidence>
<comment type="catalytic activity">
    <reaction evidence="1 5">
        <text>a beta-lactam + H2O = a substituted beta-amino acid</text>
        <dbReference type="Rhea" id="RHEA:20401"/>
        <dbReference type="ChEBI" id="CHEBI:15377"/>
        <dbReference type="ChEBI" id="CHEBI:35627"/>
        <dbReference type="ChEBI" id="CHEBI:140347"/>
        <dbReference type="EC" id="3.5.2.6"/>
    </reaction>
</comment>
<feature type="chain" id="PRO_5030900549" description="Beta-lactamase" evidence="6">
    <location>
        <begin position="35"/>
        <end position="390"/>
    </location>
</feature>
<keyword evidence="4 5" id="KW-0046">Antibiotic resistance</keyword>
<keyword evidence="6" id="KW-0732">Signal</keyword>
<proteinExistence type="inferred from homology"/>
<dbReference type="Proteomes" id="UP000518188">
    <property type="component" value="Unassembled WGS sequence"/>
</dbReference>
<dbReference type="InterPro" id="IPR050491">
    <property type="entry name" value="AmpC-like"/>
</dbReference>
<dbReference type="SUPFAM" id="SSF56601">
    <property type="entry name" value="beta-lactamase/transpeptidase-like"/>
    <property type="match status" value="1"/>
</dbReference>
<name>A0A7X6RZQ9_9MYCO</name>
<dbReference type="InterPro" id="IPR058136">
    <property type="entry name" value="AmpC"/>
</dbReference>
<dbReference type="GO" id="GO:0046677">
    <property type="term" value="P:response to antibiotic"/>
    <property type="evidence" value="ECO:0007669"/>
    <property type="project" value="UniProtKB-UniRule"/>
</dbReference>
<dbReference type="PANTHER" id="PTHR46825:SF8">
    <property type="entry name" value="BETA-LACTAMASE-RELATED"/>
    <property type="match status" value="1"/>
</dbReference>
<dbReference type="AlphaFoldDB" id="A0A7X6RZQ9"/>
<dbReference type="GO" id="GO:0030288">
    <property type="term" value="C:outer membrane-bounded periplasmic space"/>
    <property type="evidence" value="ECO:0007669"/>
    <property type="project" value="InterPro"/>
</dbReference>
<gene>
    <name evidence="8" type="ORF">HGA11_31485</name>
</gene>
<dbReference type="RefSeq" id="WP_044519301.1">
    <property type="nucleotide sequence ID" value="NZ_HG322951.1"/>
</dbReference>
<dbReference type="NCBIfam" id="NF033085">
    <property type="entry name" value="bla_class_C"/>
    <property type="match status" value="1"/>
</dbReference>
<evidence type="ECO:0000256" key="4">
    <source>
        <dbReference type="ARBA" id="ARBA00023251"/>
    </source>
</evidence>
<dbReference type="GO" id="GO:0017001">
    <property type="term" value="P:antibiotic catabolic process"/>
    <property type="evidence" value="ECO:0007669"/>
    <property type="project" value="InterPro"/>
</dbReference>
<reference evidence="8 9" key="1">
    <citation type="submission" date="2020-04" db="EMBL/GenBank/DDBJ databases">
        <title>MicrobeNet Type strains.</title>
        <authorList>
            <person name="Nicholson A.C."/>
        </authorList>
    </citation>
    <scope>NUCLEOTIDE SEQUENCE [LARGE SCALE GENOMIC DNA]</scope>
    <source>
        <strain evidence="8 9">ATCC 700731</strain>
    </source>
</reference>
<evidence type="ECO:0000259" key="7">
    <source>
        <dbReference type="Pfam" id="PF00144"/>
    </source>
</evidence>
<dbReference type="EC" id="3.5.2.6" evidence="5"/>
<feature type="signal peptide" evidence="6">
    <location>
        <begin position="1"/>
        <end position="34"/>
    </location>
</feature>
<dbReference type="InterPro" id="IPR001586">
    <property type="entry name" value="Beta-lactam_class-C_AS"/>
</dbReference>
<evidence type="ECO:0000256" key="6">
    <source>
        <dbReference type="SAM" id="SignalP"/>
    </source>
</evidence>
<comment type="similarity">
    <text evidence="2 5">Belongs to the class-C beta-lactamase family.</text>
</comment>
<evidence type="ECO:0000313" key="9">
    <source>
        <dbReference type="Proteomes" id="UP000518188"/>
    </source>
</evidence>
<protein>
    <recommendedName>
        <fullName evidence="5">Beta-lactamase</fullName>
        <ecNumber evidence="5">3.5.2.6</ecNumber>
    </recommendedName>
</protein>
<feature type="domain" description="Beta-lactamase-related" evidence="7">
    <location>
        <begin position="37"/>
        <end position="383"/>
    </location>
</feature>
<dbReference type="Pfam" id="PF00144">
    <property type="entry name" value="Beta-lactamase"/>
    <property type="match status" value="1"/>
</dbReference>
<keyword evidence="3 5" id="KW-0378">Hydrolase</keyword>
<dbReference type="InterPro" id="IPR012338">
    <property type="entry name" value="Beta-lactam/transpept-like"/>
</dbReference>
<evidence type="ECO:0000256" key="3">
    <source>
        <dbReference type="ARBA" id="ARBA00022801"/>
    </source>
</evidence>
<evidence type="ECO:0000256" key="2">
    <source>
        <dbReference type="ARBA" id="ARBA00007840"/>
    </source>
</evidence>
<evidence type="ECO:0000256" key="5">
    <source>
        <dbReference type="RuleBase" id="RU361140"/>
    </source>
</evidence>
<dbReference type="InterPro" id="IPR001466">
    <property type="entry name" value="Beta-lactam-related"/>
</dbReference>
<dbReference type="PANTHER" id="PTHR46825">
    <property type="entry name" value="D-ALANYL-D-ALANINE-CARBOXYPEPTIDASE/ENDOPEPTIDASE AMPH"/>
    <property type="match status" value="1"/>
</dbReference>
<sequence>MRNSTKAVPRILAVVVLLYALANATASGSPDALAATVDRAFRPLMAQYDIPGMAVAVTVNGQQRYFDFGVADKQSGAPVTQDTLFEIGSVSKTFTGTLASYARALGRISLTDHPSTYLPQLTGSAIDKADLLNLGTFTAGGLPLQFPPDVTDDAQMLTYFQQWEPDAAPGRQRRYSNPSIGLLGHLTALAMNRDFGDLIEGEIFPKLQLHHSYIRVPLSQMDDYAWGYNADNEPIRVNPGVFEAEAYGVKSSAADLLRFVETNIAPDDLEAPMRDAVHGTHVGYFKTGDMTQGLGWEQYSYPVTLDRLLAGNSTTMAMQPNPATPVTPQPTSTPKLFNKTGSTDGFGAYAVFVPDKRIGLVMVANKNYPIPARITAAHAVLQQLSSETPG</sequence>